<accession>A0AAJ1BUF4</accession>
<name>A0AAJ1BUF4_9HYPH</name>
<dbReference type="EMBL" id="JAMXLX010000001">
    <property type="protein sequence ID" value="MCO5955473.1"/>
    <property type="molecule type" value="Genomic_DNA"/>
</dbReference>
<dbReference type="Proteomes" id="UP001155380">
    <property type="component" value="Unassembled WGS sequence"/>
</dbReference>
<organism evidence="1 2">
    <name type="scientific">Ciceribacter sichuanensis</name>
    <dbReference type="NCBI Taxonomy" id="2949647"/>
    <lineage>
        <taxon>Bacteria</taxon>
        <taxon>Pseudomonadati</taxon>
        <taxon>Pseudomonadota</taxon>
        <taxon>Alphaproteobacteria</taxon>
        <taxon>Hyphomicrobiales</taxon>
        <taxon>Rhizobiaceae</taxon>
        <taxon>Ciceribacter</taxon>
    </lineage>
</organism>
<evidence type="ECO:0000313" key="2">
    <source>
        <dbReference type="Proteomes" id="UP001155380"/>
    </source>
</evidence>
<comment type="caution">
    <text evidence="1">The sequence shown here is derived from an EMBL/GenBank/DDBJ whole genome shotgun (WGS) entry which is preliminary data.</text>
</comment>
<dbReference type="RefSeq" id="WP_250912230.1">
    <property type="nucleotide sequence ID" value="NZ_JAMXLX010000001.1"/>
</dbReference>
<evidence type="ECO:0000313" key="1">
    <source>
        <dbReference type="EMBL" id="MCO5955473.1"/>
    </source>
</evidence>
<protein>
    <submittedName>
        <fullName evidence="1">Uncharacterized protein</fullName>
    </submittedName>
</protein>
<dbReference type="AlphaFoldDB" id="A0AAJ1BUF4"/>
<proteinExistence type="predicted"/>
<sequence>MAHSSFIVSAFDQELWCTILECRFLVDDIEALRAIIGPDADDDPELESSYILERHEIASLNERFGAGFELGQRPNPKLEIHLQREQVDQRTQFFQDVPYFIHTNFELPLMLDGRKKLARFTDVWPGAEEAFDKWVQQGVLHKEIIVRPAPEALKPYAIDPNQGDFRDVYYTLRGEEWRIRAMEILWEAATTAGSGGWNEHHERLEGMLFGYERWQNDWWIETANRETGGIGGIPFCCTIDAAGLEWMKSAGYRALPPIGPEEFRVRVWERDGKESMAAFLSEDDASVALARFKVSGAAQREFFPVGTHTAGPYFLKRHQVPQINRHLVRQVDIVLTR</sequence>
<reference evidence="1" key="1">
    <citation type="submission" date="2022-06" db="EMBL/GenBank/DDBJ databases">
        <authorList>
            <person name="Sun Q."/>
        </authorList>
    </citation>
    <scope>NUCLEOTIDE SEQUENCE</scope>
    <source>
        <strain evidence="1">S101</strain>
    </source>
</reference>
<gene>
    <name evidence="1" type="ORF">NBH21_01705</name>
</gene>